<sequence>MGIEKVKRLSREETLLRTNNRRLRQKSGDNERIRRLLISESESSMDMDDDSFVDLFYFSSRPELLRTSANSNERTSRPSEGNTFTDSSRPTSLQKDSKVVFNLGNINENPEEGSAEKS</sequence>
<dbReference type="AlphaFoldDB" id="A0A7E6EIH2"/>
<feature type="compositionally biased region" description="Polar residues" evidence="1">
    <location>
        <begin position="67"/>
        <end position="94"/>
    </location>
</feature>
<gene>
    <name evidence="3" type="primary">LOC118761113</name>
</gene>
<evidence type="ECO:0000256" key="1">
    <source>
        <dbReference type="SAM" id="MobiDB-lite"/>
    </source>
</evidence>
<protein>
    <submittedName>
        <fullName evidence="3">Uncharacterized protein LOC118761113</fullName>
    </submittedName>
</protein>
<dbReference type="Proteomes" id="UP000515154">
    <property type="component" value="Unplaced"/>
</dbReference>
<feature type="region of interest" description="Disordered" evidence="1">
    <location>
        <begin position="67"/>
        <end position="118"/>
    </location>
</feature>
<reference evidence="3" key="1">
    <citation type="submission" date="2025-08" db="UniProtKB">
        <authorList>
            <consortium name="RefSeq"/>
        </authorList>
    </citation>
    <scope>IDENTIFICATION</scope>
</reference>
<evidence type="ECO:0000313" key="2">
    <source>
        <dbReference type="Proteomes" id="UP000515154"/>
    </source>
</evidence>
<organism evidence="2 3">
    <name type="scientific">Octopus sinensis</name>
    <name type="common">East Asian common octopus</name>
    <dbReference type="NCBI Taxonomy" id="2607531"/>
    <lineage>
        <taxon>Eukaryota</taxon>
        <taxon>Metazoa</taxon>
        <taxon>Spiralia</taxon>
        <taxon>Lophotrochozoa</taxon>
        <taxon>Mollusca</taxon>
        <taxon>Cephalopoda</taxon>
        <taxon>Coleoidea</taxon>
        <taxon>Octopodiformes</taxon>
        <taxon>Octopoda</taxon>
        <taxon>Incirrata</taxon>
        <taxon>Octopodidae</taxon>
        <taxon>Octopus</taxon>
    </lineage>
</organism>
<keyword evidence="2" id="KW-1185">Reference proteome</keyword>
<dbReference type="RefSeq" id="XP_036354677.1">
    <property type="nucleotide sequence ID" value="XM_036498784.1"/>
</dbReference>
<accession>A0A7E6EIH2</accession>
<feature type="compositionally biased region" description="Acidic residues" evidence="1">
    <location>
        <begin position="109"/>
        <end position="118"/>
    </location>
</feature>
<evidence type="ECO:0000313" key="3">
    <source>
        <dbReference type="RefSeq" id="XP_036354677.1"/>
    </source>
</evidence>
<name>A0A7E6EIH2_9MOLL</name>
<proteinExistence type="predicted"/>
<dbReference type="KEGG" id="osn:118761113"/>